<evidence type="ECO:0000256" key="3">
    <source>
        <dbReference type="ARBA" id="ARBA00022491"/>
    </source>
</evidence>
<dbReference type="EMBL" id="CP018154">
    <property type="protein sequence ID" value="APG62377.1"/>
    <property type="molecule type" value="Genomic_DNA"/>
</dbReference>
<dbReference type="STRING" id="1913578.LPB140_05725"/>
<evidence type="ECO:0000256" key="2">
    <source>
        <dbReference type="ARBA" id="ARBA00015075"/>
    </source>
</evidence>
<evidence type="ECO:0000256" key="7">
    <source>
        <dbReference type="ARBA" id="ARBA00033135"/>
    </source>
</evidence>
<organism evidence="8 9">
    <name type="scientific">Sphingorhabdus lutea</name>
    <dbReference type="NCBI Taxonomy" id="1913578"/>
    <lineage>
        <taxon>Bacteria</taxon>
        <taxon>Pseudomonadati</taxon>
        <taxon>Pseudomonadota</taxon>
        <taxon>Alphaproteobacteria</taxon>
        <taxon>Sphingomonadales</taxon>
        <taxon>Sphingomonadaceae</taxon>
        <taxon>Sphingorhabdus</taxon>
    </lineage>
</organism>
<reference evidence="8 9" key="1">
    <citation type="submission" date="2016-11" db="EMBL/GenBank/DDBJ databases">
        <title>Sphingorhabdus sp. LPB0140, isolated from marine environment.</title>
        <authorList>
            <person name="Kim E."/>
            <person name="Yi H."/>
        </authorList>
    </citation>
    <scope>NUCLEOTIDE SEQUENCE [LARGE SCALE GENOMIC DNA]</scope>
    <source>
        <strain evidence="8 9">LPB0140</strain>
    </source>
</reference>
<keyword evidence="5" id="KW-0804">Transcription</keyword>
<dbReference type="RefSeq" id="WP_072559028.1">
    <property type="nucleotide sequence ID" value="NZ_CP018154.1"/>
</dbReference>
<evidence type="ECO:0000313" key="8">
    <source>
        <dbReference type="EMBL" id="APG62377.1"/>
    </source>
</evidence>
<comment type="similarity">
    <text evidence="1">Belongs to the CcdB toxin family.</text>
</comment>
<keyword evidence="3" id="KW-0678">Repressor</keyword>
<keyword evidence="9" id="KW-1185">Reference proteome</keyword>
<protein>
    <recommendedName>
        <fullName evidence="2">Toxin CcdB</fullName>
    </recommendedName>
    <alternativeName>
        <fullName evidence="7">Cytotoxic protein CcdB</fullName>
    </alternativeName>
    <alternativeName>
        <fullName evidence="6">Protein LetD</fullName>
    </alternativeName>
</protein>
<dbReference type="InterPro" id="IPR011067">
    <property type="entry name" value="Plasmid_toxin/cell-grow_inhib"/>
</dbReference>
<dbReference type="Proteomes" id="UP000242561">
    <property type="component" value="Chromosome"/>
</dbReference>
<evidence type="ECO:0000256" key="6">
    <source>
        <dbReference type="ARBA" id="ARBA00029628"/>
    </source>
</evidence>
<dbReference type="GO" id="GO:0008657">
    <property type="term" value="F:DNA topoisomerase type II (double strand cut, ATP-hydrolyzing) inhibitor activity"/>
    <property type="evidence" value="ECO:0007669"/>
    <property type="project" value="InterPro"/>
</dbReference>
<keyword evidence="4" id="KW-0805">Transcription regulation</keyword>
<evidence type="ECO:0000256" key="5">
    <source>
        <dbReference type="ARBA" id="ARBA00023163"/>
    </source>
</evidence>
<dbReference type="GO" id="GO:0006276">
    <property type="term" value="P:plasmid maintenance"/>
    <property type="evidence" value="ECO:0007669"/>
    <property type="project" value="InterPro"/>
</dbReference>
<dbReference type="SUPFAM" id="SSF50118">
    <property type="entry name" value="Cell growth inhibitor/plasmid maintenance toxic component"/>
    <property type="match status" value="1"/>
</dbReference>
<sequence length="98" mass="11075">MARFDVYYGASGKGYLLDCQTEILKDFDTRIVVPLLPHSGMTAVTRLHPTFEIKGQQYILSTQLIFAIPRNRLSKPIANLSKHSFEIIDALDMLISGY</sequence>
<evidence type="ECO:0000256" key="4">
    <source>
        <dbReference type="ARBA" id="ARBA00023015"/>
    </source>
</evidence>
<accession>A0A1L3JB57</accession>
<gene>
    <name evidence="8" type="ORF">LPB140_05725</name>
</gene>
<evidence type="ECO:0000313" key="9">
    <source>
        <dbReference type="Proteomes" id="UP000242561"/>
    </source>
</evidence>
<dbReference type="InterPro" id="IPR002712">
    <property type="entry name" value="CcdB"/>
</dbReference>
<proteinExistence type="inferred from homology"/>
<dbReference type="Gene3D" id="2.30.30.110">
    <property type="match status" value="1"/>
</dbReference>
<dbReference type="OrthoDB" id="9813510at2"/>
<dbReference type="KEGG" id="sphl:LPB140_05725"/>
<evidence type="ECO:0000256" key="1">
    <source>
        <dbReference type="ARBA" id="ARBA00005230"/>
    </source>
</evidence>
<name>A0A1L3JB57_9SPHN</name>
<dbReference type="AlphaFoldDB" id="A0A1L3JB57"/>
<dbReference type="Pfam" id="PF01845">
    <property type="entry name" value="CcdB"/>
    <property type="match status" value="1"/>
</dbReference>